<protein>
    <submittedName>
        <fullName evidence="6">Transcriptional regulator, AsnC family</fullName>
    </submittedName>
</protein>
<keyword evidence="7" id="KW-1185">Reference proteome</keyword>
<evidence type="ECO:0000313" key="6">
    <source>
        <dbReference type="EMBL" id="TWI88256.1"/>
    </source>
</evidence>
<dbReference type="OrthoDB" id="9800326at2"/>
<proteinExistence type="predicted"/>
<dbReference type="InterPro" id="IPR011991">
    <property type="entry name" value="ArsR-like_HTH"/>
</dbReference>
<dbReference type="AlphaFoldDB" id="A0A562T5B4"/>
<keyword evidence="4" id="KW-0472">Membrane</keyword>
<keyword evidence="2" id="KW-0238">DNA-binding</keyword>
<dbReference type="InterPro" id="IPR000485">
    <property type="entry name" value="AsnC-type_HTH_dom"/>
</dbReference>
<dbReference type="InterPro" id="IPR011008">
    <property type="entry name" value="Dimeric_a/b-barrel"/>
</dbReference>
<keyword evidence="4" id="KW-1133">Transmembrane helix</keyword>
<organism evidence="6 7">
    <name type="scientific">Chitinophaga japonensis</name>
    <name type="common">Flexibacter japonensis</name>
    <dbReference type="NCBI Taxonomy" id="104662"/>
    <lineage>
        <taxon>Bacteria</taxon>
        <taxon>Pseudomonadati</taxon>
        <taxon>Bacteroidota</taxon>
        <taxon>Chitinophagia</taxon>
        <taxon>Chitinophagales</taxon>
        <taxon>Chitinophagaceae</taxon>
        <taxon>Chitinophaga</taxon>
    </lineage>
</organism>
<dbReference type="PRINTS" id="PR00033">
    <property type="entry name" value="HTHASNC"/>
</dbReference>
<dbReference type="Pfam" id="PF01037">
    <property type="entry name" value="AsnC_trans_reg"/>
    <property type="match status" value="1"/>
</dbReference>
<gene>
    <name evidence="6" type="ORF">LX66_2341</name>
</gene>
<accession>A0A562T5B4</accession>
<evidence type="ECO:0000256" key="1">
    <source>
        <dbReference type="ARBA" id="ARBA00023015"/>
    </source>
</evidence>
<dbReference type="Gene3D" id="3.30.70.920">
    <property type="match status" value="1"/>
</dbReference>
<dbReference type="PANTHER" id="PTHR30154:SF34">
    <property type="entry name" value="TRANSCRIPTIONAL REGULATOR AZLB"/>
    <property type="match status" value="1"/>
</dbReference>
<evidence type="ECO:0000256" key="4">
    <source>
        <dbReference type="SAM" id="Phobius"/>
    </source>
</evidence>
<dbReference type="GO" id="GO:0005829">
    <property type="term" value="C:cytosol"/>
    <property type="evidence" value="ECO:0007669"/>
    <property type="project" value="TreeGrafter"/>
</dbReference>
<keyword evidence="3" id="KW-0804">Transcription</keyword>
<dbReference type="SUPFAM" id="SSF46785">
    <property type="entry name" value="Winged helix' DNA-binding domain"/>
    <property type="match status" value="1"/>
</dbReference>
<evidence type="ECO:0000259" key="5">
    <source>
        <dbReference type="PROSITE" id="PS50956"/>
    </source>
</evidence>
<dbReference type="InterPro" id="IPR036390">
    <property type="entry name" value="WH_DNA-bd_sf"/>
</dbReference>
<dbReference type="SUPFAM" id="SSF54909">
    <property type="entry name" value="Dimeric alpha+beta barrel"/>
    <property type="match status" value="1"/>
</dbReference>
<name>A0A562T5B4_CHIJA</name>
<dbReference type="PROSITE" id="PS50956">
    <property type="entry name" value="HTH_ASNC_2"/>
    <property type="match status" value="1"/>
</dbReference>
<dbReference type="Pfam" id="PF13412">
    <property type="entry name" value="HTH_24"/>
    <property type="match status" value="1"/>
</dbReference>
<evidence type="ECO:0000256" key="3">
    <source>
        <dbReference type="ARBA" id="ARBA00023163"/>
    </source>
</evidence>
<dbReference type="PANTHER" id="PTHR30154">
    <property type="entry name" value="LEUCINE-RESPONSIVE REGULATORY PROTEIN"/>
    <property type="match status" value="1"/>
</dbReference>
<dbReference type="InterPro" id="IPR036388">
    <property type="entry name" value="WH-like_DNA-bd_sf"/>
</dbReference>
<comment type="caution">
    <text evidence="6">The sequence shown here is derived from an EMBL/GenBank/DDBJ whole genome shotgun (WGS) entry which is preliminary data.</text>
</comment>
<dbReference type="GO" id="GO:0006355">
    <property type="term" value="P:regulation of DNA-templated transcription"/>
    <property type="evidence" value="ECO:0007669"/>
    <property type="project" value="UniProtKB-ARBA"/>
</dbReference>
<reference evidence="6 7" key="1">
    <citation type="journal article" date="2013" name="Stand. Genomic Sci.">
        <title>Genomic Encyclopedia of Type Strains, Phase I: The one thousand microbial genomes (KMG-I) project.</title>
        <authorList>
            <person name="Kyrpides N.C."/>
            <person name="Woyke T."/>
            <person name="Eisen J.A."/>
            <person name="Garrity G."/>
            <person name="Lilburn T.G."/>
            <person name="Beck B.J."/>
            <person name="Whitman W.B."/>
            <person name="Hugenholtz P."/>
            <person name="Klenk H.P."/>
        </authorList>
    </citation>
    <scope>NUCLEOTIDE SEQUENCE [LARGE SCALE GENOMIC DNA]</scope>
    <source>
        <strain evidence="6 7">DSM 13484</strain>
    </source>
</reference>
<evidence type="ECO:0000256" key="2">
    <source>
        <dbReference type="ARBA" id="ARBA00023125"/>
    </source>
</evidence>
<keyword evidence="1" id="KW-0805">Transcription regulation</keyword>
<feature type="transmembrane region" description="Helical" evidence="4">
    <location>
        <begin position="48"/>
        <end position="73"/>
    </location>
</feature>
<dbReference type="GO" id="GO:0043200">
    <property type="term" value="P:response to amino acid"/>
    <property type="evidence" value="ECO:0007669"/>
    <property type="project" value="TreeGrafter"/>
</dbReference>
<sequence length="152" mass="17399">MHTDPFDKHILRLLQQNNRLTSEELAEEVGLSPSAVQRRLKRMRDEKIIEAEVAIVSPVVVGIGITCIVEIALERGDSRALEKFKSSMLQSPEVMQCYYVTGSYDFIIIVNTQTMQHYEAFTKQWLLDNPNVKHFYTHVVMDKVKVGYGVAI</sequence>
<dbReference type="Proteomes" id="UP000316778">
    <property type="component" value="Unassembled WGS sequence"/>
</dbReference>
<dbReference type="EMBL" id="VLLG01000003">
    <property type="protein sequence ID" value="TWI88256.1"/>
    <property type="molecule type" value="Genomic_DNA"/>
</dbReference>
<dbReference type="SMART" id="SM00344">
    <property type="entry name" value="HTH_ASNC"/>
    <property type="match status" value="1"/>
</dbReference>
<dbReference type="Gene3D" id="1.10.10.10">
    <property type="entry name" value="Winged helix-like DNA-binding domain superfamily/Winged helix DNA-binding domain"/>
    <property type="match status" value="1"/>
</dbReference>
<keyword evidence="4" id="KW-0812">Transmembrane</keyword>
<dbReference type="InterPro" id="IPR019887">
    <property type="entry name" value="Tscrpt_reg_AsnC/Lrp_C"/>
</dbReference>
<dbReference type="RefSeq" id="WP_145713339.1">
    <property type="nucleotide sequence ID" value="NZ_BAAAFY010000001.1"/>
</dbReference>
<dbReference type="InterPro" id="IPR019888">
    <property type="entry name" value="Tscrpt_reg_AsnC-like"/>
</dbReference>
<evidence type="ECO:0000313" key="7">
    <source>
        <dbReference type="Proteomes" id="UP000316778"/>
    </source>
</evidence>
<feature type="domain" description="HTH asnC-type" evidence="5">
    <location>
        <begin position="1"/>
        <end position="64"/>
    </location>
</feature>
<dbReference type="GO" id="GO:0043565">
    <property type="term" value="F:sequence-specific DNA binding"/>
    <property type="evidence" value="ECO:0007669"/>
    <property type="project" value="InterPro"/>
</dbReference>
<dbReference type="CDD" id="cd00090">
    <property type="entry name" value="HTH_ARSR"/>
    <property type="match status" value="1"/>
</dbReference>